<dbReference type="GO" id="GO:0016540">
    <property type="term" value="P:protein autoprocessing"/>
    <property type="evidence" value="ECO:0007669"/>
    <property type="project" value="InterPro"/>
</dbReference>
<reference evidence="4" key="1">
    <citation type="submission" date="2022-10" db="EMBL/GenBank/DDBJ databases">
        <authorList>
            <person name="Chen Y."/>
            <person name="Dougan E. K."/>
            <person name="Chan C."/>
            <person name="Rhodes N."/>
            <person name="Thang M."/>
        </authorList>
    </citation>
    <scope>NUCLEOTIDE SEQUENCE</scope>
</reference>
<feature type="signal peptide" evidence="2">
    <location>
        <begin position="1"/>
        <end position="15"/>
    </location>
</feature>
<evidence type="ECO:0000256" key="2">
    <source>
        <dbReference type="SAM" id="SignalP"/>
    </source>
</evidence>
<evidence type="ECO:0000313" key="6">
    <source>
        <dbReference type="Proteomes" id="UP001152797"/>
    </source>
</evidence>
<dbReference type="OrthoDB" id="411926at2759"/>
<dbReference type="InterPro" id="IPR036844">
    <property type="entry name" value="Hint_dom_sf"/>
</dbReference>
<reference evidence="5 6" key="2">
    <citation type="submission" date="2024-05" db="EMBL/GenBank/DDBJ databases">
        <authorList>
            <person name="Chen Y."/>
            <person name="Shah S."/>
            <person name="Dougan E. K."/>
            <person name="Thang M."/>
            <person name="Chan C."/>
        </authorList>
    </citation>
    <scope>NUCLEOTIDE SEQUENCE [LARGE SCALE GENOMIC DNA]</scope>
</reference>
<keyword evidence="1" id="KW-0472">Membrane</keyword>
<dbReference type="SUPFAM" id="SSF51294">
    <property type="entry name" value="Hedgehog/intein (Hint) domain"/>
    <property type="match status" value="1"/>
</dbReference>
<protein>
    <recommendedName>
        <fullName evidence="3">Hedgehog protein Hint domain-containing protein</fullName>
    </recommendedName>
</protein>
<gene>
    <name evidence="4" type="ORF">C1SCF055_LOCUS32200</name>
</gene>
<dbReference type="PROSITE" id="PS50817">
    <property type="entry name" value="INTEIN_N_TER"/>
    <property type="match status" value="1"/>
</dbReference>
<evidence type="ECO:0000256" key="1">
    <source>
        <dbReference type="SAM" id="Phobius"/>
    </source>
</evidence>
<keyword evidence="1" id="KW-0812">Transmembrane</keyword>
<dbReference type="InterPro" id="IPR006141">
    <property type="entry name" value="Intein_N"/>
</dbReference>
<feature type="chain" id="PRO_5043272689" description="Hedgehog protein Hint domain-containing protein" evidence="2">
    <location>
        <begin position="16"/>
        <end position="728"/>
    </location>
</feature>
<dbReference type="EMBL" id="CAMXCT030003857">
    <property type="protein sequence ID" value="CAL4793881.1"/>
    <property type="molecule type" value="Genomic_DNA"/>
</dbReference>
<proteinExistence type="predicted"/>
<feature type="domain" description="Hedgehog protein Hint" evidence="3">
    <location>
        <begin position="491"/>
        <end position="646"/>
    </location>
</feature>
<organism evidence="4">
    <name type="scientific">Cladocopium goreaui</name>
    <dbReference type="NCBI Taxonomy" id="2562237"/>
    <lineage>
        <taxon>Eukaryota</taxon>
        <taxon>Sar</taxon>
        <taxon>Alveolata</taxon>
        <taxon>Dinophyceae</taxon>
        <taxon>Suessiales</taxon>
        <taxon>Symbiodiniaceae</taxon>
        <taxon>Cladocopium</taxon>
    </lineage>
</organism>
<accession>A0A9P1GDP4</accession>
<keyword evidence="2" id="KW-0732">Signal</keyword>
<evidence type="ECO:0000313" key="4">
    <source>
        <dbReference type="EMBL" id="CAI4006569.1"/>
    </source>
</evidence>
<dbReference type="CDD" id="cd00081">
    <property type="entry name" value="Hint"/>
    <property type="match status" value="1"/>
</dbReference>
<dbReference type="Proteomes" id="UP001152797">
    <property type="component" value="Unassembled WGS sequence"/>
</dbReference>
<dbReference type="GO" id="GO:0016539">
    <property type="term" value="P:intein-mediated protein splicing"/>
    <property type="evidence" value="ECO:0007669"/>
    <property type="project" value="InterPro"/>
</dbReference>
<dbReference type="EMBL" id="CAMXCT010003857">
    <property type="protein sequence ID" value="CAI4006569.1"/>
    <property type="molecule type" value="Genomic_DNA"/>
</dbReference>
<keyword evidence="6" id="KW-1185">Reference proteome</keyword>
<evidence type="ECO:0000259" key="3">
    <source>
        <dbReference type="Pfam" id="PF01079"/>
    </source>
</evidence>
<dbReference type="PANTHER" id="PTHR46706:SF12">
    <property type="entry name" value="PROTEIN QUA-1-RELATED"/>
    <property type="match status" value="1"/>
</dbReference>
<keyword evidence="1" id="KW-1133">Transmembrane helix</keyword>
<feature type="transmembrane region" description="Helical" evidence="1">
    <location>
        <begin position="698"/>
        <end position="721"/>
    </location>
</feature>
<dbReference type="InterPro" id="IPR052140">
    <property type="entry name" value="Dev_Signal_Hedgehog-like"/>
</dbReference>
<dbReference type="Gene3D" id="2.170.16.10">
    <property type="entry name" value="Hedgehog/Intein (Hint) domain"/>
    <property type="match status" value="1"/>
</dbReference>
<name>A0A9P1GDP4_9DINO</name>
<sequence>MAAVALLMLAAAAAAMKTHDLTNQSDAAAKLIARRNNMTCQEMNRQRVDGMKDDLDQSHGFDAMFYRGCLKFVKANGDGKHGAAEQTEKLGAACKKGTFDGTNSVLTKVDPSKLAAECDRAVHQMDIQLNILGEDSFKTDEDFCAVFVDLVLPIDEEPECMRFVEDVSHEHLKYAGVPHHWPRIVYEKHFDEAFMTVCLEDKKLDEEEDGRETMFGAGAEECRLILERIMAAKWGHYKRLSSFFAVACPVMGLPLPDPSGKTFDPMAGTKRAMAVQMFHRASHVVLAKHGNTSETAKLFASKRKPFSALQLVHELDDLETSVSAKSPRRRRLNENQRSCCSGKAYNWELGVAAGASITVSGSVSLAAGGFNGWQDKTCYFKTANVKEVCLNWDFGFDMDGPLEVEASVARGFFKSYNDMLGDSAYVGGSACFILCVGGSVITNLQGQYIGETVEFGFGLPGVDFEGGVCKCMPTGNTYERIFHNLQDHCPSGCFPEDATVETPDGKKKMHQLQVGDRVLAVNDAGEAFFDEIYFFGHADYKARSPMVQLQIQELGSNSSLELNLSPDHFLHKCPKLQPCLWKEAEAAYAASVPEEAYVWTASAGATELKLGRVLLNRMVPKQGLFNPYTLSGNIVVNGVAASTHSSWVLDHFVPEALTKYLPATYQSIFVVGRWIYSVFGARAADVIGVNNPQEQTPWSAYAVALSSIFVASSPVVVAVFLKSRSGKP</sequence>
<dbReference type="InterPro" id="IPR001767">
    <property type="entry name" value="Hedgehog_Hint"/>
</dbReference>
<dbReference type="EMBL" id="CAMXCT020003857">
    <property type="protein sequence ID" value="CAL1159944.1"/>
    <property type="molecule type" value="Genomic_DNA"/>
</dbReference>
<dbReference type="Pfam" id="PF01079">
    <property type="entry name" value="Hint"/>
    <property type="match status" value="1"/>
</dbReference>
<evidence type="ECO:0000313" key="5">
    <source>
        <dbReference type="EMBL" id="CAL4793881.1"/>
    </source>
</evidence>
<dbReference type="PANTHER" id="PTHR46706">
    <property type="entry name" value="PROTEIN QUA-1-RELATED"/>
    <property type="match status" value="1"/>
</dbReference>
<dbReference type="AlphaFoldDB" id="A0A9P1GDP4"/>
<comment type="caution">
    <text evidence="4">The sequence shown here is derived from an EMBL/GenBank/DDBJ whole genome shotgun (WGS) entry which is preliminary data.</text>
</comment>